<accession>A0AAE0DZZ9</accession>
<dbReference type="AlphaFoldDB" id="A0AAE0DZZ9"/>
<evidence type="ECO:0008006" key="3">
    <source>
        <dbReference type="Google" id="ProtNLM"/>
    </source>
</evidence>
<evidence type="ECO:0000313" key="1">
    <source>
        <dbReference type="EMBL" id="KAK3198954.1"/>
    </source>
</evidence>
<organism evidence="1 2">
    <name type="scientific">Dipteronia sinensis</name>
    <dbReference type="NCBI Taxonomy" id="43782"/>
    <lineage>
        <taxon>Eukaryota</taxon>
        <taxon>Viridiplantae</taxon>
        <taxon>Streptophyta</taxon>
        <taxon>Embryophyta</taxon>
        <taxon>Tracheophyta</taxon>
        <taxon>Spermatophyta</taxon>
        <taxon>Magnoliopsida</taxon>
        <taxon>eudicotyledons</taxon>
        <taxon>Gunneridae</taxon>
        <taxon>Pentapetalae</taxon>
        <taxon>rosids</taxon>
        <taxon>malvids</taxon>
        <taxon>Sapindales</taxon>
        <taxon>Sapindaceae</taxon>
        <taxon>Hippocastanoideae</taxon>
        <taxon>Acereae</taxon>
        <taxon>Dipteronia</taxon>
    </lineage>
</organism>
<protein>
    <recommendedName>
        <fullName evidence="3">Reverse transcriptase zinc-binding domain-containing protein</fullName>
    </recommendedName>
</protein>
<name>A0AAE0DZZ9_9ROSI</name>
<sequence length="139" mass="16033">MPSRVFTLASKKSGPIQDFGRWRSTGWVWDVQTRRGMFDLEREQWVGFQTFLSGILILNLSSDALAWTLNQNGLFTVSSFRRNIEGISEVSFSIQKVIWNDICPSKVEVFLWQQCKGKVLVREVFQRFGMGHLIVVDCP</sequence>
<dbReference type="PANTHER" id="PTHR36617:SF5">
    <property type="entry name" value="OS05G0421675 PROTEIN"/>
    <property type="match status" value="1"/>
</dbReference>
<keyword evidence="2" id="KW-1185">Reference proteome</keyword>
<dbReference type="EMBL" id="JANJYJ010000007">
    <property type="protein sequence ID" value="KAK3198954.1"/>
    <property type="molecule type" value="Genomic_DNA"/>
</dbReference>
<dbReference type="Proteomes" id="UP001281410">
    <property type="component" value="Unassembled WGS sequence"/>
</dbReference>
<reference evidence="1" key="1">
    <citation type="journal article" date="2023" name="Plant J.">
        <title>Genome sequences and population genomics provide insights into the demographic history, inbreeding, and mutation load of two 'living fossil' tree species of Dipteronia.</title>
        <authorList>
            <person name="Feng Y."/>
            <person name="Comes H.P."/>
            <person name="Chen J."/>
            <person name="Zhu S."/>
            <person name="Lu R."/>
            <person name="Zhang X."/>
            <person name="Li P."/>
            <person name="Qiu J."/>
            <person name="Olsen K.M."/>
            <person name="Qiu Y."/>
        </authorList>
    </citation>
    <scope>NUCLEOTIDE SEQUENCE</scope>
    <source>
        <strain evidence="1">NBL</strain>
    </source>
</reference>
<dbReference type="PANTHER" id="PTHR36617">
    <property type="entry name" value="PROTEIN, PUTATIVE-RELATED"/>
    <property type="match status" value="1"/>
</dbReference>
<gene>
    <name evidence="1" type="ORF">Dsin_022369</name>
</gene>
<comment type="caution">
    <text evidence="1">The sequence shown here is derived from an EMBL/GenBank/DDBJ whole genome shotgun (WGS) entry which is preliminary data.</text>
</comment>
<proteinExistence type="predicted"/>
<evidence type="ECO:0000313" key="2">
    <source>
        <dbReference type="Proteomes" id="UP001281410"/>
    </source>
</evidence>